<dbReference type="GO" id="GO:0005886">
    <property type="term" value="C:plasma membrane"/>
    <property type="evidence" value="ECO:0007669"/>
    <property type="project" value="UniProtKB-SubCell"/>
</dbReference>
<comment type="similarity">
    <text evidence="11">Belongs to the plant CAR protein family.</text>
</comment>
<dbReference type="GO" id="GO:0005096">
    <property type="term" value="F:GTPase activator activity"/>
    <property type="evidence" value="ECO:0007669"/>
    <property type="project" value="UniProtKB-KW"/>
</dbReference>
<keyword evidence="7" id="KW-0106">Calcium</keyword>
<evidence type="ECO:0000313" key="13">
    <source>
        <dbReference type="EMBL" id="KAE8719639.1"/>
    </source>
</evidence>
<dbReference type="GO" id="GO:0046872">
    <property type="term" value="F:metal ion binding"/>
    <property type="evidence" value="ECO:0007669"/>
    <property type="project" value="UniProtKB-KW"/>
</dbReference>
<dbReference type="PANTHER" id="PTHR45933:SF12">
    <property type="entry name" value="PROTEIN C2-DOMAIN ABA-RELATED 9"/>
    <property type="match status" value="1"/>
</dbReference>
<dbReference type="GO" id="GO:0005634">
    <property type="term" value="C:nucleus"/>
    <property type="evidence" value="ECO:0007669"/>
    <property type="project" value="UniProtKB-SubCell"/>
</dbReference>
<dbReference type="Pfam" id="PF00168">
    <property type="entry name" value="C2"/>
    <property type="match status" value="1"/>
</dbReference>
<keyword evidence="9" id="KW-0472">Membrane</keyword>
<dbReference type="Gene3D" id="2.60.40.150">
    <property type="entry name" value="C2 domain"/>
    <property type="match status" value="1"/>
</dbReference>
<dbReference type="PANTHER" id="PTHR45933">
    <property type="entry name" value="PROTEIN C2-DOMAIN ABA-RELATED 4"/>
    <property type="match status" value="1"/>
</dbReference>
<evidence type="ECO:0000256" key="9">
    <source>
        <dbReference type="ARBA" id="ARBA00023136"/>
    </source>
</evidence>
<organism evidence="13 14">
    <name type="scientific">Hibiscus syriacus</name>
    <name type="common">Rose of Sharon</name>
    <dbReference type="NCBI Taxonomy" id="106335"/>
    <lineage>
        <taxon>Eukaryota</taxon>
        <taxon>Viridiplantae</taxon>
        <taxon>Streptophyta</taxon>
        <taxon>Embryophyta</taxon>
        <taxon>Tracheophyta</taxon>
        <taxon>Spermatophyta</taxon>
        <taxon>Magnoliopsida</taxon>
        <taxon>eudicotyledons</taxon>
        <taxon>Gunneridae</taxon>
        <taxon>Pentapetalae</taxon>
        <taxon>rosids</taxon>
        <taxon>malvids</taxon>
        <taxon>Malvales</taxon>
        <taxon>Malvaceae</taxon>
        <taxon>Malvoideae</taxon>
        <taxon>Hibiscus</taxon>
    </lineage>
</organism>
<dbReference type="GO" id="GO:0009738">
    <property type="term" value="P:abscisic acid-activated signaling pathway"/>
    <property type="evidence" value="ECO:0007669"/>
    <property type="project" value="UniProtKB-KW"/>
</dbReference>
<keyword evidence="4" id="KW-1003">Cell membrane</keyword>
<keyword evidence="5" id="KW-0938">Abscisic acid signaling pathway</keyword>
<keyword evidence="10" id="KW-0539">Nucleus</keyword>
<dbReference type="Proteomes" id="UP000436088">
    <property type="component" value="Unassembled WGS sequence"/>
</dbReference>
<dbReference type="OrthoDB" id="73919at2759"/>
<evidence type="ECO:0000256" key="7">
    <source>
        <dbReference type="ARBA" id="ARBA00022837"/>
    </source>
</evidence>
<name>A0A6A3BXE7_HIBSY</name>
<dbReference type="GO" id="GO:0008289">
    <property type="term" value="F:lipid binding"/>
    <property type="evidence" value="ECO:0007669"/>
    <property type="project" value="UniProtKB-KW"/>
</dbReference>
<evidence type="ECO:0000256" key="5">
    <source>
        <dbReference type="ARBA" id="ARBA00022682"/>
    </source>
</evidence>
<proteinExistence type="inferred from homology"/>
<comment type="caution">
    <text evidence="13">The sequence shown here is derived from an EMBL/GenBank/DDBJ whole genome shotgun (WGS) entry which is preliminary data.</text>
</comment>
<comment type="subcellular location">
    <subcellularLocation>
        <location evidence="2">Cell membrane</location>
    </subcellularLocation>
    <subcellularLocation>
        <location evidence="1">Nucleus</location>
    </subcellularLocation>
</comment>
<keyword evidence="8" id="KW-0446">Lipid-binding</keyword>
<keyword evidence="3" id="KW-0343">GTPase activation</keyword>
<evidence type="ECO:0000256" key="4">
    <source>
        <dbReference type="ARBA" id="ARBA00022475"/>
    </source>
</evidence>
<protein>
    <submittedName>
        <fullName evidence="13">Gag-pro-like protein</fullName>
    </submittedName>
</protein>
<dbReference type="EMBL" id="VEPZ02000782">
    <property type="protein sequence ID" value="KAE8719639.1"/>
    <property type="molecule type" value="Genomic_DNA"/>
</dbReference>
<evidence type="ECO:0000256" key="10">
    <source>
        <dbReference type="ARBA" id="ARBA00023242"/>
    </source>
</evidence>
<dbReference type="PROSITE" id="PS50004">
    <property type="entry name" value="C2"/>
    <property type="match status" value="1"/>
</dbReference>
<evidence type="ECO:0000256" key="8">
    <source>
        <dbReference type="ARBA" id="ARBA00023121"/>
    </source>
</evidence>
<gene>
    <name evidence="13" type="ORF">F3Y22_tig00109936pilonHSYRG00068</name>
</gene>
<dbReference type="SMART" id="SM00239">
    <property type="entry name" value="C2"/>
    <property type="match status" value="1"/>
</dbReference>
<evidence type="ECO:0000259" key="12">
    <source>
        <dbReference type="PROSITE" id="PS50004"/>
    </source>
</evidence>
<keyword evidence="14" id="KW-1185">Reference proteome</keyword>
<evidence type="ECO:0000256" key="11">
    <source>
        <dbReference type="ARBA" id="ARBA00024037"/>
    </source>
</evidence>
<evidence type="ECO:0000256" key="1">
    <source>
        <dbReference type="ARBA" id="ARBA00004123"/>
    </source>
</evidence>
<dbReference type="InterPro" id="IPR000008">
    <property type="entry name" value="C2_dom"/>
</dbReference>
<reference evidence="13" key="1">
    <citation type="submission" date="2019-09" db="EMBL/GenBank/DDBJ databases">
        <title>Draft genome information of white flower Hibiscus syriacus.</title>
        <authorList>
            <person name="Kim Y.-M."/>
        </authorList>
    </citation>
    <scope>NUCLEOTIDE SEQUENCE [LARGE SCALE GENOMIC DNA]</scope>
    <source>
        <strain evidence="13">YM2019G1</strain>
    </source>
</reference>
<accession>A0A6A3BXE7</accession>
<sequence length="172" mass="18987">MDALGLLRIKVIKGFNLAVRDKVSGTSDPYVVITTAGQKVKTRVLKKNCNPEWNDELTLQIKDLNAPITLTVYDKDTFSDDDAMGTTAIDIQPYVEAVRLRKSLGELPNGVALKKLQPSGTNDLADESCIILEDGRITQKMRLKLNDVESGQVLIQVEWVDIPGSKGLDPDY</sequence>
<dbReference type="SUPFAM" id="SSF49562">
    <property type="entry name" value="C2 domain (Calcium/lipid-binding domain, CaLB)"/>
    <property type="match status" value="1"/>
</dbReference>
<feature type="domain" description="C2" evidence="12">
    <location>
        <begin position="1"/>
        <end position="104"/>
    </location>
</feature>
<dbReference type="AlphaFoldDB" id="A0A6A3BXE7"/>
<evidence type="ECO:0000256" key="2">
    <source>
        <dbReference type="ARBA" id="ARBA00004236"/>
    </source>
</evidence>
<dbReference type="InterPro" id="IPR044562">
    <property type="entry name" value="CAR1-11"/>
</dbReference>
<evidence type="ECO:0000256" key="3">
    <source>
        <dbReference type="ARBA" id="ARBA00022468"/>
    </source>
</evidence>
<dbReference type="PRINTS" id="PR00360">
    <property type="entry name" value="C2DOMAIN"/>
</dbReference>
<keyword evidence="6" id="KW-0479">Metal-binding</keyword>
<dbReference type="InterPro" id="IPR035892">
    <property type="entry name" value="C2_domain_sf"/>
</dbReference>
<evidence type="ECO:0000313" key="14">
    <source>
        <dbReference type="Proteomes" id="UP000436088"/>
    </source>
</evidence>
<evidence type="ECO:0000256" key="6">
    <source>
        <dbReference type="ARBA" id="ARBA00022723"/>
    </source>
</evidence>